<proteinExistence type="predicted"/>
<dbReference type="AlphaFoldDB" id="A0A6A6EVE6"/>
<evidence type="ECO:0000313" key="2">
    <source>
        <dbReference type="EMBL" id="KAF2194748.1"/>
    </source>
</evidence>
<protein>
    <submittedName>
        <fullName evidence="2">Uncharacterized protein</fullName>
    </submittedName>
</protein>
<accession>A0A6A6EVE6</accession>
<dbReference type="EMBL" id="ML994611">
    <property type="protein sequence ID" value="KAF2194748.1"/>
    <property type="molecule type" value="Genomic_DNA"/>
</dbReference>
<dbReference type="Proteomes" id="UP000800200">
    <property type="component" value="Unassembled WGS sequence"/>
</dbReference>
<keyword evidence="3" id="KW-1185">Reference proteome</keyword>
<feature type="compositionally biased region" description="Low complexity" evidence="1">
    <location>
        <begin position="1"/>
        <end position="47"/>
    </location>
</feature>
<gene>
    <name evidence="2" type="ORF">K469DRAFT_132796</name>
</gene>
<evidence type="ECO:0000256" key="1">
    <source>
        <dbReference type="SAM" id="MobiDB-lite"/>
    </source>
</evidence>
<sequence length="110" mass="10916">MPSGQSDTSTSSTAASTGQENSASTSSTTTSTGQVNSASTLSTTTSTGQVDSATTSANGSNRQTGDSTSNDTAQHSQGIPSISIDSFVRTATGGNALEYLDALSERPASK</sequence>
<organism evidence="2 3">
    <name type="scientific">Zopfia rhizophila CBS 207.26</name>
    <dbReference type="NCBI Taxonomy" id="1314779"/>
    <lineage>
        <taxon>Eukaryota</taxon>
        <taxon>Fungi</taxon>
        <taxon>Dikarya</taxon>
        <taxon>Ascomycota</taxon>
        <taxon>Pezizomycotina</taxon>
        <taxon>Dothideomycetes</taxon>
        <taxon>Dothideomycetes incertae sedis</taxon>
        <taxon>Zopfiaceae</taxon>
        <taxon>Zopfia</taxon>
    </lineage>
</organism>
<reference evidence="2" key="1">
    <citation type="journal article" date="2020" name="Stud. Mycol.">
        <title>101 Dothideomycetes genomes: a test case for predicting lifestyles and emergence of pathogens.</title>
        <authorList>
            <person name="Haridas S."/>
            <person name="Albert R."/>
            <person name="Binder M."/>
            <person name="Bloem J."/>
            <person name="Labutti K."/>
            <person name="Salamov A."/>
            <person name="Andreopoulos B."/>
            <person name="Baker S."/>
            <person name="Barry K."/>
            <person name="Bills G."/>
            <person name="Bluhm B."/>
            <person name="Cannon C."/>
            <person name="Castanera R."/>
            <person name="Culley D."/>
            <person name="Daum C."/>
            <person name="Ezra D."/>
            <person name="Gonzalez J."/>
            <person name="Henrissat B."/>
            <person name="Kuo A."/>
            <person name="Liang C."/>
            <person name="Lipzen A."/>
            <person name="Lutzoni F."/>
            <person name="Magnuson J."/>
            <person name="Mondo S."/>
            <person name="Nolan M."/>
            <person name="Ohm R."/>
            <person name="Pangilinan J."/>
            <person name="Park H.-J."/>
            <person name="Ramirez L."/>
            <person name="Alfaro M."/>
            <person name="Sun H."/>
            <person name="Tritt A."/>
            <person name="Yoshinaga Y."/>
            <person name="Zwiers L.-H."/>
            <person name="Turgeon B."/>
            <person name="Goodwin S."/>
            <person name="Spatafora J."/>
            <person name="Crous P."/>
            <person name="Grigoriev I."/>
        </authorList>
    </citation>
    <scope>NUCLEOTIDE SEQUENCE</scope>
    <source>
        <strain evidence="2">CBS 207.26</strain>
    </source>
</reference>
<evidence type="ECO:0000313" key="3">
    <source>
        <dbReference type="Proteomes" id="UP000800200"/>
    </source>
</evidence>
<name>A0A6A6EVE6_9PEZI</name>
<feature type="region of interest" description="Disordered" evidence="1">
    <location>
        <begin position="1"/>
        <end position="84"/>
    </location>
</feature>
<feature type="compositionally biased region" description="Polar residues" evidence="1">
    <location>
        <begin position="48"/>
        <end position="84"/>
    </location>
</feature>